<dbReference type="PANTHER" id="PTHR31373">
    <property type="entry name" value="OS06G0652100 PROTEIN"/>
    <property type="match status" value="1"/>
</dbReference>
<dbReference type="InterPro" id="IPR056690">
    <property type="entry name" value="DUF7788"/>
</dbReference>
<dbReference type="InterPro" id="IPR036465">
    <property type="entry name" value="vWFA_dom_sf"/>
</dbReference>
<keyword evidence="4" id="KW-1185">Reference proteome</keyword>
<feature type="domain" description="DUF2828" evidence="1">
    <location>
        <begin position="314"/>
        <end position="368"/>
    </location>
</feature>
<sequence length="485" mass="54959">MSANEWDALPYNRVASVAMKNYKELFLKHSPERFKEYLENVRKEKAKIVAGALLPREIIKDLKKEESREVAELQWKRMVDDVAKKGKLSNCIAICDVSGSMDGVPMEVSVALGVLISELSEEPWKGKLITFSADPELQKLECDTLLAKTEFVRKMDWGVNTDFQKVFDRILEIAVEGELSEDQMIKRVFVFSDMEFDVASQNPWETDYQAIQRKFGEKGYQSVPEIVFWNLRHSPSTPVVARQSGVALVSGFSKNLLTIFLEGGGVVNPEEVMAMAIAGEEYKNLCESDGAVNNRIQVWDNQTLDQHGKSLKFQVYMSANKWDSIPYDQVPSIAMKNYTDIFLHRGNERSRNYLVDVIGGNVKIAAGACFRMISILPRWKVVAERLYKAVFVFSDIKFDQASANPWETDYQAIKRKFSERGYENIPEIMFWNLSHSSATHVTATRNGVALLSGYSKNLLTLFLEKDGVINPKDLAKQSKPEVCGP</sequence>
<feature type="domain" description="DUF2828" evidence="1">
    <location>
        <begin position="1"/>
        <end position="88"/>
    </location>
</feature>
<evidence type="ECO:0000259" key="1">
    <source>
        <dbReference type="Pfam" id="PF11443"/>
    </source>
</evidence>
<feature type="domain" description="DUF7788" evidence="2">
    <location>
        <begin position="90"/>
        <end position="278"/>
    </location>
</feature>
<dbReference type="EMBL" id="JAVXUO010003158">
    <property type="protein sequence ID" value="KAK2966033.1"/>
    <property type="molecule type" value="Genomic_DNA"/>
</dbReference>
<evidence type="ECO:0000259" key="2">
    <source>
        <dbReference type="Pfam" id="PF25043"/>
    </source>
</evidence>
<dbReference type="Pfam" id="PF25043">
    <property type="entry name" value="DUF7788"/>
    <property type="match status" value="2"/>
</dbReference>
<gene>
    <name evidence="3" type="ORF">RJ640_012292</name>
</gene>
<feature type="domain" description="DUF7788" evidence="2">
    <location>
        <begin position="379"/>
        <end position="472"/>
    </location>
</feature>
<dbReference type="InterPro" id="IPR058580">
    <property type="entry name" value="DUF2828"/>
</dbReference>
<evidence type="ECO:0000313" key="4">
    <source>
        <dbReference type="Proteomes" id="UP001187471"/>
    </source>
</evidence>
<dbReference type="AlphaFoldDB" id="A0AA88QB48"/>
<dbReference type="InterPro" id="IPR011205">
    <property type="entry name" value="UCP015417_vWA"/>
</dbReference>
<evidence type="ECO:0000313" key="3">
    <source>
        <dbReference type="EMBL" id="KAK2966033.1"/>
    </source>
</evidence>
<dbReference type="PANTHER" id="PTHR31373:SF27">
    <property type="entry name" value="TROVE DOMAIN-CONTAINING PROTEIN"/>
    <property type="match status" value="1"/>
</dbReference>
<name>A0AA88QB48_9ASTE</name>
<proteinExistence type="predicted"/>
<organism evidence="3 4">
    <name type="scientific">Escallonia rubra</name>
    <dbReference type="NCBI Taxonomy" id="112253"/>
    <lineage>
        <taxon>Eukaryota</taxon>
        <taxon>Viridiplantae</taxon>
        <taxon>Streptophyta</taxon>
        <taxon>Embryophyta</taxon>
        <taxon>Tracheophyta</taxon>
        <taxon>Spermatophyta</taxon>
        <taxon>Magnoliopsida</taxon>
        <taxon>eudicotyledons</taxon>
        <taxon>Gunneridae</taxon>
        <taxon>Pentapetalae</taxon>
        <taxon>asterids</taxon>
        <taxon>campanulids</taxon>
        <taxon>Escalloniales</taxon>
        <taxon>Escalloniaceae</taxon>
        <taxon>Escallonia</taxon>
    </lineage>
</organism>
<dbReference type="Proteomes" id="UP001187471">
    <property type="component" value="Unassembled WGS sequence"/>
</dbReference>
<dbReference type="Gene3D" id="3.40.50.410">
    <property type="entry name" value="von Willebrand factor, type A domain"/>
    <property type="match status" value="1"/>
</dbReference>
<dbReference type="Pfam" id="PF11443">
    <property type="entry name" value="DUF2828"/>
    <property type="match status" value="2"/>
</dbReference>
<reference evidence="3" key="1">
    <citation type="submission" date="2022-12" db="EMBL/GenBank/DDBJ databases">
        <title>Draft genome assemblies for two species of Escallonia (Escalloniales).</title>
        <authorList>
            <person name="Chanderbali A."/>
            <person name="Dervinis C."/>
            <person name="Anghel I."/>
            <person name="Soltis D."/>
            <person name="Soltis P."/>
            <person name="Zapata F."/>
        </authorList>
    </citation>
    <scope>NUCLEOTIDE SEQUENCE</scope>
    <source>
        <strain evidence="3">UCBG92.1500</strain>
        <tissue evidence="3">Leaf</tissue>
    </source>
</reference>
<protein>
    <submittedName>
        <fullName evidence="3">Uncharacterized protein</fullName>
    </submittedName>
</protein>
<comment type="caution">
    <text evidence="3">The sequence shown here is derived from an EMBL/GenBank/DDBJ whole genome shotgun (WGS) entry which is preliminary data.</text>
</comment>
<accession>A0AA88QB48</accession>